<evidence type="ECO:0000256" key="2">
    <source>
        <dbReference type="ARBA" id="ARBA00022741"/>
    </source>
</evidence>
<feature type="region of interest" description="Disordered" evidence="4">
    <location>
        <begin position="243"/>
        <end position="368"/>
    </location>
</feature>
<dbReference type="InterPro" id="IPR003593">
    <property type="entry name" value="AAA+_ATPase"/>
</dbReference>
<dbReference type="PANTHER" id="PTHR42939">
    <property type="entry name" value="ABC TRANSPORTER ATP-BINDING PROTEIN ALBC-RELATED"/>
    <property type="match status" value="1"/>
</dbReference>
<dbReference type="RefSeq" id="WP_245666132.1">
    <property type="nucleotide sequence ID" value="NZ_FLRH01000003.1"/>
</dbReference>
<dbReference type="PROSITE" id="PS50893">
    <property type="entry name" value="ABC_TRANSPORTER_2"/>
    <property type="match status" value="1"/>
</dbReference>
<dbReference type="EMBL" id="FLRH01000003">
    <property type="protein sequence ID" value="SBT64305.1"/>
    <property type="molecule type" value="Genomic_DNA"/>
</dbReference>
<dbReference type="PANTHER" id="PTHR42939:SF1">
    <property type="entry name" value="ABC TRANSPORTER ATP-BINDING PROTEIN ALBC-RELATED"/>
    <property type="match status" value="1"/>
</dbReference>
<dbReference type="InterPro" id="IPR027417">
    <property type="entry name" value="P-loop_NTPase"/>
</dbReference>
<dbReference type="STRING" id="946078.GA0070622_1281"/>
<evidence type="ECO:0000256" key="1">
    <source>
        <dbReference type="ARBA" id="ARBA00022448"/>
    </source>
</evidence>
<dbReference type="Gene3D" id="3.40.50.300">
    <property type="entry name" value="P-loop containing nucleotide triphosphate hydrolases"/>
    <property type="match status" value="1"/>
</dbReference>
<dbReference type="InterPro" id="IPR003439">
    <property type="entry name" value="ABC_transporter-like_ATP-bd"/>
</dbReference>
<reference evidence="7" key="1">
    <citation type="submission" date="2016-06" db="EMBL/GenBank/DDBJ databases">
        <authorList>
            <person name="Varghese N."/>
            <person name="Submissions Spin"/>
        </authorList>
    </citation>
    <scope>NUCLEOTIDE SEQUENCE [LARGE SCALE GENOMIC DNA]</scope>
    <source>
        <strain evidence="7">DSM 45794</strain>
    </source>
</reference>
<organism evidence="6 7">
    <name type="scientific">Micromonospora sediminicola</name>
    <dbReference type="NCBI Taxonomy" id="946078"/>
    <lineage>
        <taxon>Bacteria</taxon>
        <taxon>Bacillati</taxon>
        <taxon>Actinomycetota</taxon>
        <taxon>Actinomycetes</taxon>
        <taxon>Micromonosporales</taxon>
        <taxon>Micromonosporaceae</taxon>
        <taxon>Micromonospora</taxon>
    </lineage>
</organism>
<sequence length="368" mass="37419">MRLEDVWLRYHRHGPWVLRQVEVAIGPGEVAVVLGRNGAGKSTLLQLAAGVLRPTRGRVADRPPTVGWVPERFPADQPFTVGAYLSAMGRVAGLPGPAADRAVRHWVERLGLSRFHGVRLPQLSKGTAQKVGLAQALLRPPGLLVLDEPWEGLDAAARQLVPEMIGEVLADGGAVLVSDHRGETVRLPGARQWSVTAGTLTEAVPSDGPAVAVVELAVPVAGLAAAVARLRADGHQVLRVREHAAPPTVGSPEPAAEADGSGERAFAPEPGPTDPPAADSDADPEVPVAGSDADPRGPVAGSGAEPEIPAADSDAEPGVPVAGSGAEPGVPVAGSGAELGVPAAGSDDNLEVPVAGADRSGVASEVGR</sequence>
<accession>A0A1A9B481</accession>
<protein>
    <submittedName>
        <fullName evidence="6">ABC transporter</fullName>
    </submittedName>
</protein>
<keyword evidence="7" id="KW-1185">Reference proteome</keyword>
<evidence type="ECO:0000256" key="4">
    <source>
        <dbReference type="SAM" id="MobiDB-lite"/>
    </source>
</evidence>
<feature type="domain" description="ABC transporter" evidence="5">
    <location>
        <begin position="1"/>
        <end position="222"/>
    </location>
</feature>
<name>A0A1A9B481_9ACTN</name>
<evidence type="ECO:0000313" key="7">
    <source>
        <dbReference type="Proteomes" id="UP000199558"/>
    </source>
</evidence>
<keyword evidence="1" id="KW-0813">Transport</keyword>
<keyword evidence="3" id="KW-0067">ATP-binding</keyword>
<dbReference type="SMART" id="SM00382">
    <property type="entry name" value="AAA"/>
    <property type="match status" value="1"/>
</dbReference>
<evidence type="ECO:0000256" key="3">
    <source>
        <dbReference type="ARBA" id="ARBA00022840"/>
    </source>
</evidence>
<dbReference type="GO" id="GO:0005524">
    <property type="term" value="F:ATP binding"/>
    <property type="evidence" value="ECO:0007669"/>
    <property type="project" value="UniProtKB-KW"/>
</dbReference>
<proteinExistence type="predicted"/>
<keyword evidence="2" id="KW-0547">Nucleotide-binding</keyword>
<evidence type="ECO:0000313" key="6">
    <source>
        <dbReference type="EMBL" id="SBT64305.1"/>
    </source>
</evidence>
<dbReference type="GO" id="GO:0016887">
    <property type="term" value="F:ATP hydrolysis activity"/>
    <property type="evidence" value="ECO:0007669"/>
    <property type="project" value="InterPro"/>
</dbReference>
<dbReference type="InterPro" id="IPR051782">
    <property type="entry name" value="ABC_Transporter_VariousFunc"/>
</dbReference>
<dbReference type="AlphaFoldDB" id="A0A1A9B481"/>
<evidence type="ECO:0000259" key="5">
    <source>
        <dbReference type="PROSITE" id="PS50893"/>
    </source>
</evidence>
<gene>
    <name evidence="6" type="ORF">GA0070622_1281</name>
</gene>
<dbReference type="SUPFAM" id="SSF52540">
    <property type="entry name" value="P-loop containing nucleoside triphosphate hydrolases"/>
    <property type="match status" value="1"/>
</dbReference>
<dbReference type="Proteomes" id="UP000199558">
    <property type="component" value="Unassembled WGS sequence"/>
</dbReference>
<dbReference type="Pfam" id="PF00005">
    <property type="entry name" value="ABC_tran"/>
    <property type="match status" value="1"/>
</dbReference>